<sequence>MEGSKKQWIIGYFKEEHKYSVIPSYWISTAILNGTPGHSCKWPLKQRVTTMMLMKGGKPSEDWKSYPVKVIEQFDSYEQAAMKEVEIFRSESENEETLRRGKRLKLSKTTKTQYDASGSYSCEEVTLSVYKKPALTNEKNKTSEVYTSSNILSNTRSDALHSIGYNFDSDLSNYQEPGNPSNSMPTFTEFMNSTNMFLNRLDKKLDVLLEHITHPPSAQYLPLDDSVLNMFPLKDIAAIQDMEENLQNEEYKLKLTHFIHSVGGTSLKNFIKRVLSRLFTNKLSSVCSWTGFKNNFRLDNHQIMKIVKQIAYDNYQMNDSSFECHVKDWFRHGSQRLAREEIIKQ</sequence>
<dbReference type="Proteomes" id="UP001160148">
    <property type="component" value="Unassembled WGS sequence"/>
</dbReference>
<name>A0AAV0Y6R7_9HEMI</name>
<dbReference type="AlphaFoldDB" id="A0AAV0Y6R7"/>
<dbReference type="EMBL" id="CARXXK010001516">
    <property type="protein sequence ID" value="CAI6376580.1"/>
    <property type="molecule type" value="Genomic_DNA"/>
</dbReference>
<proteinExistence type="predicted"/>
<evidence type="ECO:0000259" key="1">
    <source>
        <dbReference type="PROSITE" id="PS51457"/>
    </source>
</evidence>
<evidence type="ECO:0000313" key="3">
    <source>
        <dbReference type="Proteomes" id="UP001160148"/>
    </source>
</evidence>
<dbReference type="PROSITE" id="PS51457">
    <property type="entry name" value="BEN"/>
    <property type="match status" value="1"/>
</dbReference>
<comment type="caution">
    <text evidence="2">The sequence shown here is derived from an EMBL/GenBank/DDBJ whole genome shotgun (WGS) entry which is preliminary data.</text>
</comment>
<reference evidence="2 3" key="1">
    <citation type="submission" date="2023-01" db="EMBL/GenBank/DDBJ databases">
        <authorList>
            <person name="Whitehead M."/>
        </authorList>
    </citation>
    <scope>NUCLEOTIDE SEQUENCE [LARGE SCALE GENOMIC DNA]</scope>
</reference>
<protein>
    <recommendedName>
        <fullName evidence="1">BEN domain-containing protein</fullName>
    </recommendedName>
</protein>
<keyword evidence="3" id="KW-1185">Reference proteome</keyword>
<dbReference type="PANTHER" id="PTHR34153">
    <property type="entry name" value="SI:CH211-262H13.3-RELATED-RELATED"/>
    <property type="match status" value="1"/>
</dbReference>
<dbReference type="Pfam" id="PF16064">
    <property type="entry name" value="DUF4806"/>
    <property type="match status" value="1"/>
</dbReference>
<accession>A0AAV0Y6R7</accession>
<feature type="domain" description="BEN" evidence="1">
    <location>
        <begin position="224"/>
        <end position="345"/>
    </location>
</feature>
<dbReference type="InterPro" id="IPR018379">
    <property type="entry name" value="BEN_domain"/>
</dbReference>
<dbReference type="PANTHER" id="PTHR34153:SF2">
    <property type="entry name" value="SI:CH211-262H13.3-RELATED"/>
    <property type="match status" value="1"/>
</dbReference>
<organism evidence="2 3">
    <name type="scientific">Macrosiphum euphorbiae</name>
    <name type="common">potato aphid</name>
    <dbReference type="NCBI Taxonomy" id="13131"/>
    <lineage>
        <taxon>Eukaryota</taxon>
        <taxon>Metazoa</taxon>
        <taxon>Ecdysozoa</taxon>
        <taxon>Arthropoda</taxon>
        <taxon>Hexapoda</taxon>
        <taxon>Insecta</taxon>
        <taxon>Pterygota</taxon>
        <taxon>Neoptera</taxon>
        <taxon>Paraneoptera</taxon>
        <taxon>Hemiptera</taxon>
        <taxon>Sternorrhyncha</taxon>
        <taxon>Aphidomorpha</taxon>
        <taxon>Aphidoidea</taxon>
        <taxon>Aphididae</taxon>
        <taxon>Macrosiphini</taxon>
        <taxon>Macrosiphum</taxon>
    </lineage>
</organism>
<gene>
    <name evidence="2" type="ORF">MEUPH1_LOCUS29932</name>
</gene>
<dbReference type="InterPro" id="IPR032071">
    <property type="entry name" value="DUF4806"/>
</dbReference>
<dbReference type="GO" id="GO:0003677">
    <property type="term" value="F:DNA binding"/>
    <property type="evidence" value="ECO:0007669"/>
    <property type="project" value="InterPro"/>
</dbReference>
<evidence type="ECO:0000313" key="2">
    <source>
        <dbReference type="EMBL" id="CAI6376580.1"/>
    </source>
</evidence>